<dbReference type="PANTHER" id="PTHR38372">
    <property type="entry name" value="DENTIN SIALOPHOSPHOPROTEIN-LIKE PROTEIN"/>
    <property type="match status" value="1"/>
</dbReference>
<feature type="compositionally biased region" description="Acidic residues" evidence="1">
    <location>
        <begin position="543"/>
        <end position="556"/>
    </location>
</feature>
<feature type="compositionally biased region" description="Gly residues" evidence="1">
    <location>
        <begin position="1"/>
        <end position="15"/>
    </location>
</feature>
<sequence>MYGGAGKLGRGGGGKRNINSNFHAPPISRPSVAPGGRLSIGGGSRGRGAATSTGSGPSTSSVQAEETYSLVTGNPLNFAMIIRLVPDLVEEIKRVEAEGANVRIKFDANANNSNGNAISVGDKNFKFTWSREMGDLCDIYEERQSGEDGNGLLVESGGAWRKLNVQRVLDESTKNHVKMRSQEAEQKLKSRKAIVLDHQNPTTKNQMKALAAAESTPWRTFKQKKEPPFKKRKAEPPPGGPAKSVYKSAVATTTPSKGRTMDSPLSSSREQSGAPASPFGSGNLMKGPAGIQDSIPTQATNMTASSEKEMPGRVVSNTVRDKPKHTGNMAPKAADLRSLVISLLMEHHSKGMSLKGLEKAIGDAMPNSVREIEPILKQVAIFQAPGRYFLKPVVEMESFKKPSSDSGSSPELNRHPSLVHEKSSRLPAPEPSVSLRTDSDELEENAQLNSMPGHELDTVEKIDILHSSPNALSDKKVSDNSAGHAASSSDSGSDSDSESDSSDSGSDSGSHSRSKSRSPVASRSGSSSDSESDAPSNSKQASDEDVDIMTSDDDDDVIKSKHRSQDSEPVSPKSPIPGRPPYSEPADIVDDHVSDVVEIEKDSPEDDHEAEMATATNSVSSKDIEKPVEGTKPSSPNHHGRNKSQVYGQRFYGETENVVRDGFKQQQSDTTERTPEGRFKRHSGLNSSQTVSGTMNALFGESPGNSSPGRPVQGPNKDPNILMANRTTWDGADDSSIRKGFEQAIPSRSVSESQQPDRRSFDASRQAKVPSGEERSGKHAENLGHGNKYSERRLQTSKGLKLQKAKNKREAQGEDGFVGEKRSTNFSAGVGDKQSLLTESRHRRNETVGKIKEPGFMGHSPKDSNTNFTDRSPLMNDRGRILRREHSDLELGEFREPFPDETPGSKKRFERENSFKKSENKPTSSEYWNSDSSKGKPSDKITSDSRKLSSPNPNIVASGFPDGSSKSKTPEHYADDLTRSHQRTVQSQPQQHQSRADHSEVGSQCNKFVDISKHRHIEGGPNLGTSLEAHRDTYSRVPVNAPVEQRDPKPVPPYMKEGKKQKSNAFANSNDKRKDASLTGSNDGGQKRRESSSDENSCLYSKYEKDKPELKGPIKDPSQYKEYVQEFQEKYESYCSLNKFLESYRDEFNNLGKDLEVCRGRDAKRYHDILGQMRASFRQCGERHKRLKKIFIVLHEELKQLKQMIKDYAASRDIYSYVGR</sequence>
<organism evidence="3 4">
    <name type="scientific">Forsythia ovata</name>
    <dbReference type="NCBI Taxonomy" id="205694"/>
    <lineage>
        <taxon>Eukaryota</taxon>
        <taxon>Viridiplantae</taxon>
        <taxon>Streptophyta</taxon>
        <taxon>Embryophyta</taxon>
        <taxon>Tracheophyta</taxon>
        <taxon>Spermatophyta</taxon>
        <taxon>Magnoliopsida</taxon>
        <taxon>eudicotyledons</taxon>
        <taxon>Gunneridae</taxon>
        <taxon>Pentapetalae</taxon>
        <taxon>asterids</taxon>
        <taxon>lamiids</taxon>
        <taxon>Lamiales</taxon>
        <taxon>Oleaceae</taxon>
        <taxon>Forsythieae</taxon>
        <taxon>Forsythia</taxon>
    </lineage>
</organism>
<feature type="compositionally biased region" description="Polar residues" evidence="1">
    <location>
        <begin position="250"/>
        <end position="271"/>
    </location>
</feature>
<feature type="compositionally biased region" description="Basic and acidic residues" evidence="1">
    <location>
        <begin position="933"/>
        <end position="947"/>
    </location>
</feature>
<feature type="compositionally biased region" description="Pro residues" evidence="1">
    <location>
        <begin position="572"/>
        <end position="583"/>
    </location>
</feature>
<comment type="caution">
    <text evidence="3">The sequence shown here is derived from an EMBL/GenBank/DDBJ whole genome shotgun (WGS) entry which is preliminary data.</text>
</comment>
<feature type="compositionally biased region" description="Basic and acidic residues" evidence="1">
    <location>
        <begin position="968"/>
        <end position="979"/>
    </location>
</feature>
<dbReference type="PANTHER" id="PTHR38372:SF2">
    <property type="entry name" value="DENTIN SIALOPHOSPHOPROTEIN-LIKE PROTEIN"/>
    <property type="match status" value="1"/>
</dbReference>
<dbReference type="SUPFAM" id="SSF144292">
    <property type="entry name" value="occludin/ELL-like"/>
    <property type="match status" value="1"/>
</dbReference>
<proteinExistence type="predicted"/>
<feature type="compositionally biased region" description="Basic and acidic residues" evidence="1">
    <location>
        <begin position="877"/>
        <end position="920"/>
    </location>
</feature>
<dbReference type="Proteomes" id="UP001604277">
    <property type="component" value="Unassembled WGS sequence"/>
</dbReference>
<evidence type="ECO:0000313" key="4">
    <source>
        <dbReference type="Proteomes" id="UP001604277"/>
    </source>
</evidence>
<dbReference type="EMBL" id="JBFOLJ010000008">
    <property type="protein sequence ID" value="KAL2516329.1"/>
    <property type="molecule type" value="Genomic_DNA"/>
</dbReference>
<keyword evidence="4" id="KW-1185">Reference proteome</keyword>
<dbReference type="InterPro" id="IPR010844">
    <property type="entry name" value="Occludin_ELL"/>
</dbReference>
<feature type="compositionally biased region" description="Polar residues" evidence="1">
    <location>
        <begin position="294"/>
        <end position="305"/>
    </location>
</feature>
<evidence type="ECO:0000256" key="1">
    <source>
        <dbReference type="SAM" id="MobiDB-lite"/>
    </source>
</evidence>
<feature type="compositionally biased region" description="Polar residues" evidence="1">
    <location>
        <begin position="921"/>
        <end position="932"/>
    </location>
</feature>
<dbReference type="Pfam" id="PF07303">
    <property type="entry name" value="Occludin_ELL"/>
    <property type="match status" value="1"/>
</dbReference>
<dbReference type="Gene3D" id="6.10.140.340">
    <property type="match status" value="1"/>
</dbReference>
<feature type="compositionally biased region" description="Low complexity" evidence="1">
    <location>
        <begin position="47"/>
        <end position="61"/>
    </location>
</feature>
<feature type="compositionally biased region" description="Polar residues" evidence="1">
    <location>
        <begin position="632"/>
        <end position="647"/>
    </location>
</feature>
<dbReference type="AlphaFoldDB" id="A0ABD1TUC4"/>
<feature type="region of interest" description="Disordered" evidence="1">
    <location>
        <begin position="199"/>
        <end position="330"/>
    </location>
</feature>
<feature type="compositionally biased region" description="Low complexity" evidence="1">
    <location>
        <begin position="502"/>
        <end position="539"/>
    </location>
</feature>
<reference evidence="4" key="1">
    <citation type="submission" date="2024-07" db="EMBL/GenBank/DDBJ databases">
        <title>Two chromosome-level genome assemblies of Korean endemic species Abeliophyllum distichum and Forsythia ovata (Oleaceae).</title>
        <authorList>
            <person name="Jang H."/>
        </authorList>
    </citation>
    <scope>NUCLEOTIDE SEQUENCE [LARGE SCALE GENOMIC DNA]</scope>
</reference>
<feature type="region of interest" description="Disordered" evidence="1">
    <location>
        <begin position="470"/>
        <end position="1102"/>
    </location>
</feature>
<feature type="region of interest" description="Disordered" evidence="1">
    <location>
        <begin position="1"/>
        <end position="63"/>
    </location>
</feature>
<protein>
    <submittedName>
        <fullName evidence="3">Dentin sialophosphoprotein-related</fullName>
    </submittedName>
</protein>
<feature type="region of interest" description="Disordered" evidence="1">
    <location>
        <begin position="399"/>
        <end position="455"/>
    </location>
</feature>
<evidence type="ECO:0000313" key="3">
    <source>
        <dbReference type="EMBL" id="KAL2516329.1"/>
    </source>
</evidence>
<feature type="compositionally biased region" description="Basic and acidic residues" evidence="1">
    <location>
        <begin position="412"/>
        <end position="424"/>
    </location>
</feature>
<gene>
    <name evidence="3" type="ORF">Fot_30300</name>
</gene>
<feature type="compositionally biased region" description="Basic and acidic residues" evidence="1">
    <location>
        <begin position="771"/>
        <end position="794"/>
    </location>
</feature>
<evidence type="ECO:0000259" key="2">
    <source>
        <dbReference type="PROSITE" id="PS51980"/>
    </source>
</evidence>
<feature type="compositionally biased region" description="Basic and acidic residues" evidence="1">
    <location>
        <begin position="808"/>
        <end position="823"/>
    </location>
</feature>
<feature type="domain" description="OCEL" evidence="2">
    <location>
        <begin position="1105"/>
        <end position="1213"/>
    </location>
</feature>
<accession>A0ABD1TUC4</accession>
<feature type="compositionally biased region" description="Basic and acidic residues" evidence="1">
    <location>
        <begin position="557"/>
        <end position="566"/>
    </location>
</feature>
<feature type="compositionally biased region" description="Polar residues" evidence="1">
    <location>
        <begin position="684"/>
        <end position="695"/>
    </location>
</feature>
<name>A0ABD1TUC4_9LAMI</name>
<feature type="compositionally biased region" description="Polar residues" evidence="1">
    <location>
        <begin position="983"/>
        <end position="993"/>
    </location>
</feature>
<feature type="compositionally biased region" description="Low complexity" evidence="1">
    <location>
        <begin position="479"/>
        <end position="492"/>
    </location>
</feature>
<dbReference type="PROSITE" id="PS51980">
    <property type="entry name" value="OCEL"/>
    <property type="match status" value="1"/>
</dbReference>
<feature type="compositionally biased region" description="Basic and acidic residues" evidence="1">
    <location>
        <begin position="589"/>
        <end position="602"/>
    </location>
</feature>